<accession>A0A953LCB2</accession>
<keyword evidence="4" id="KW-1185">Reference proteome</keyword>
<dbReference type="InterPro" id="IPR013022">
    <property type="entry name" value="Xyl_isomerase-like_TIM-brl"/>
</dbReference>
<dbReference type="PANTHER" id="PTHR12110:SF48">
    <property type="entry name" value="BLL3656 PROTEIN"/>
    <property type="match status" value="1"/>
</dbReference>
<dbReference type="Pfam" id="PF01261">
    <property type="entry name" value="AP_endonuc_2"/>
    <property type="match status" value="1"/>
</dbReference>
<evidence type="ECO:0000256" key="1">
    <source>
        <dbReference type="SAM" id="MobiDB-lite"/>
    </source>
</evidence>
<dbReference type="RefSeq" id="WP_222579088.1">
    <property type="nucleotide sequence ID" value="NZ_JAHVHU010000005.1"/>
</dbReference>
<reference evidence="3" key="1">
    <citation type="submission" date="2021-06" db="EMBL/GenBank/DDBJ databases">
        <title>44 bacteria genomes isolated from Dapeng, Shenzhen.</title>
        <authorList>
            <person name="Zheng W."/>
            <person name="Yu S."/>
            <person name="Huang Y."/>
        </authorList>
    </citation>
    <scope>NUCLEOTIDE SEQUENCE</scope>
    <source>
        <strain evidence="3">DP5N28-2</strain>
    </source>
</reference>
<comment type="caution">
    <text evidence="3">The sequence shown here is derived from an EMBL/GenBank/DDBJ whole genome shotgun (WGS) entry which is preliminary data.</text>
</comment>
<dbReference type="AlphaFoldDB" id="A0A953LCB2"/>
<feature type="domain" description="Xylose isomerase-like TIM barrel" evidence="2">
    <location>
        <begin position="62"/>
        <end position="297"/>
    </location>
</feature>
<evidence type="ECO:0000259" key="2">
    <source>
        <dbReference type="Pfam" id="PF01261"/>
    </source>
</evidence>
<protein>
    <submittedName>
        <fullName evidence="3">Sugar phosphate isomerase/epimerase</fullName>
    </submittedName>
</protein>
<feature type="region of interest" description="Disordered" evidence="1">
    <location>
        <begin position="18"/>
        <end position="38"/>
    </location>
</feature>
<dbReference type="PANTHER" id="PTHR12110">
    <property type="entry name" value="HYDROXYPYRUVATE ISOMERASE"/>
    <property type="match status" value="1"/>
</dbReference>
<dbReference type="Gene3D" id="3.20.20.150">
    <property type="entry name" value="Divalent-metal-dependent TIM barrel enzymes"/>
    <property type="match status" value="1"/>
</dbReference>
<dbReference type="GO" id="GO:0016853">
    <property type="term" value="F:isomerase activity"/>
    <property type="evidence" value="ECO:0007669"/>
    <property type="project" value="UniProtKB-KW"/>
</dbReference>
<proteinExistence type="predicted"/>
<keyword evidence="3" id="KW-0413">Isomerase</keyword>
<dbReference type="EMBL" id="JAHVHU010000005">
    <property type="protein sequence ID" value="MBY5957569.1"/>
    <property type="molecule type" value="Genomic_DNA"/>
</dbReference>
<gene>
    <name evidence="3" type="ORF">KUV50_05440</name>
</gene>
<name>A0A953LCB2_9BACT</name>
<dbReference type="SUPFAM" id="SSF51658">
    <property type="entry name" value="Xylose isomerase-like"/>
    <property type="match status" value="1"/>
</dbReference>
<organism evidence="3 4">
    <name type="scientific">Membranihabitans marinus</name>
    <dbReference type="NCBI Taxonomy" id="1227546"/>
    <lineage>
        <taxon>Bacteria</taxon>
        <taxon>Pseudomonadati</taxon>
        <taxon>Bacteroidota</taxon>
        <taxon>Saprospiria</taxon>
        <taxon>Saprospirales</taxon>
        <taxon>Saprospiraceae</taxon>
        <taxon>Membranihabitans</taxon>
    </lineage>
</organism>
<sequence>MKRRDFITTSALSGAAWAGGASSLSGQKPRTKRRYQNGKSPWPVCLDFATIRPAKGLREKVDIAIKAGYDAVEPWDRDLEEYEKSGGDLKEMGKYIKDNGLFVPSMIGLWGALPETKEAFQNSLSATRNRMRMASEIGCEHVQTIPNQVGENFDRRFVSDCYRQLIEIGINDYNVKPALVFVEMFPLKTMGQALGIAADADHPEARIIPDVFHMYISGGGFDGLKLLQGNAIAIFQFNDAPKDMAMEDMKDKDRVFPGDGILPLPKILKDLNATGFDGCVSLELYNPTYYKRDLLEVAKTGLSKTLEVIRKAEV</sequence>
<dbReference type="InterPro" id="IPR050312">
    <property type="entry name" value="IolE/XylAMocC-like"/>
</dbReference>
<dbReference type="Proteomes" id="UP000753961">
    <property type="component" value="Unassembled WGS sequence"/>
</dbReference>
<evidence type="ECO:0000313" key="4">
    <source>
        <dbReference type="Proteomes" id="UP000753961"/>
    </source>
</evidence>
<evidence type="ECO:0000313" key="3">
    <source>
        <dbReference type="EMBL" id="MBY5957569.1"/>
    </source>
</evidence>
<dbReference type="InterPro" id="IPR036237">
    <property type="entry name" value="Xyl_isomerase-like_sf"/>
</dbReference>